<accession>A0A7E4VJH6</accession>
<keyword evidence="1" id="KW-1185">Reference proteome</keyword>
<dbReference type="AlphaFoldDB" id="A0A7E4VJH6"/>
<dbReference type="WBParaSite" id="Pan_g21704.t1">
    <property type="protein sequence ID" value="Pan_g21704.t1"/>
    <property type="gene ID" value="Pan_g21704"/>
</dbReference>
<evidence type="ECO:0000313" key="1">
    <source>
        <dbReference type="Proteomes" id="UP000492821"/>
    </source>
</evidence>
<reference evidence="1" key="1">
    <citation type="journal article" date="2013" name="Genetics">
        <title>The draft genome and transcriptome of Panagrellus redivivus are shaped by the harsh demands of a free-living lifestyle.</title>
        <authorList>
            <person name="Srinivasan J."/>
            <person name="Dillman A.R."/>
            <person name="Macchietto M.G."/>
            <person name="Heikkinen L."/>
            <person name="Lakso M."/>
            <person name="Fracchia K.M."/>
            <person name="Antoshechkin I."/>
            <person name="Mortazavi A."/>
            <person name="Wong G."/>
            <person name="Sternberg P.W."/>
        </authorList>
    </citation>
    <scope>NUCLEOTIDE SEQUENCE [LARGE SCALE GENOMIC DNA]</scope>
    <source>
        <strain evidence="1">MT8872</strain>
    </source>
</reference>
<sequence>MKFAIFQIGKSAEVIEVPLNSIDVDAVYLLIRLAECFRDDPPYYETNGVKDFDCMPSDHPASMFTQQLSTNDFIAVSKAARCMRAQRLMDFLGSTSHKACTPQLINNVLKEGPFFTDVDHVRACG</sequence>
<organism evidence="1 2">
    <name type="scientific">Panagrellus redivivus</name>
    <name type="common">Microworm</name>
    <dbReference type="NCBI Taxonomy" id="6233"/>
    <lineage>
        <taxon>Eukaryota</taxon>
        <taxon>Metazoa</taxon>
        <taxon>Ecdysozoa</taxon>
        <taxon>Nematoda</taxon>
        <taxon>Chromadorea</taxon>
        <taxon>Rhabditida</taxon>
        <taxon>Tylenchina</taxon>
        <taxon>Panagrolaimomorpha</taxon>
        <taxon>Panagrolaimoidea</taxon>
        <taxon>Panagrolaimidae</taxon>
        <taxon>Panagrellus</taxon>
    </lineage>
</organism>
<reference evidence="2" key="2">
    <citation type="submission" date="2020-10" db="UniProtKB">
        <authorList>
            <consortium name="WormBaseParasite"/>
        </authorList>
    </citation>
    <scope>IDENTIFICATION</scope>
</reference>
<name>A0A7E4VJH6_PANRE</name>
<evidence type="ECO:0000313" key="2">
    <source>
        <dbReference type="WBParaSite" id="Pan_g21704.t1"/>
    </source>
</evidence>
<protein>
    <submittedName>
        <fullName evidence="2">FERM domain-containing protein</fullName>
    </submittedName>
</protein>
<proteinExistence type="predicted"/>
<dbReference type="Proteomes" id="UP000492821">
    <property type="component" value="Unassembled WGS sequence"/>
</dbReference>